<dbReference type="EMBL" id="JAOQJQ010000007">
    <property type="protein sequence ID" value="MCU6763420.1"/>
    <property type="molecule type" value="Genomic_DNA"/>
</dbReference>
<evidence type="ECO:0000256" key="1">
    <source>
        <dbReference type="ARBA" id="ARBA00000085"/>
    </source>
</evidence>
<dbReference type="SUPFAM" id="SSF55874">
    <property type="entry name" value="ATPase domain of HSP90 chaperone/DNA topoisomerase II/histidine kinase"/>
    <property type="match status" value="1"/>
</dbReference>
<dbReference type="Gene3D" id="1.10.287.130">
    <property type="match status" value="1"/>
</dbReference>
<evidence type="ECO:0000256" key="2">
    <source>
        <dbReference type="ARBA" id="ARBA00004370"/>
    </source>
</evidence>
<comment type="catalytic activity">
    <reaction evidence="1">
        <text>ATP + protein L-histidine = ADP + protein N-phospho-L-histidine.</text>
        <dbReference type="EC" id="2.7.13.3"/>
    </reaction>
</comment>
<evidence type="ECO:0000313" key="11">
    <source>
        <dbReference type="Proteomes" id="UP001652442"/>
    </source>
</evidence>
<feature type="transmembrane region" description="Helical" evidence="8">
    <location>
        <begin position="12"/>
        <end position="35"/>
    </location>
</feature>
<name>A0ABT2TMG2_9FIRM</name>
<comment type="subcellular location">
    <subcellularLocation>
        <location evidence="2">Membrane</location>
    </subcellularLocation>
</comment>
<dbReference type="CDD" id="cd00082">
    <property type="entry name" value="HisKA"/>
    <property type="match status" value="1"/>
</dbReference>
<feature type="transmembrane region" description="Helical" evidence="8">
    <location>
        <begin position="175"/>
        <end position="198"/>
    </location>
</feature>
<keyword evidence="11" id="KW-1185">Reference proteome</keyword>
<dbReference type="Pfam" id="PF02518">
    <property type="entry name" value="HATPase_c"/>
    <property type="match status" value="1"/>
</dbReference>
<dbReference type="Proteomes" id="UP001652442">
    <property type="component" value="Unassembled WGS sequence"/>
</dbReference>
<evidence type="ECO:0000256" key="7">
    <source>
        <dbReference type="ARBA" id="ARBA00023012"/>
    </source>
</evidence>
<keyword evidence="4" id="KW-0597">Phosphoprotein</keyword>
<dbReference type="Gene3D" id="6.10.340.10">
    <property type="match status" value="1"/>
</dbReference>
<organism evidence="10 11">
    <name type="scientific">Brotonthovivens ammoniilytica</name>
    <dbReference type="NCBI Taxonomy" id="2981725"/>
    <lineage>
        <taxon>Bacteria</taxon>
        <taxon>Bacillati</taxon>
        <taxon>Bacillota</taxon>
        <taxon>Clostridia</taxon>
        <taxon>Lachnospirales</taxon>
        <taxon>Lachnospiraceae</taxon>
        <taxon>Brotonthovivens</taxon>
    </lineage>
</organism>
<keyword evidence="8" id="KW-1133">Transmembrane helix</keyword>
<keyword evidence="8" id="KW-0812">Transmembrane</keyword>
<dbReference type="CDD" id="cd00075">
    <property type="entry name" value="HATPase"/>
    <property type="match status" value="1"/>
</dbReference>
<dbReference type="SUPFAM" id="SSF47384">
    <property type="entry name" value="Homodimeric domain of signal transducing histidine kinase"/>
    <property type="match status" value="1"/>
</dbReference>
<keyword evidence="6 10" id="KW-0418">Kinase</keyword>
<comment type="caution">
    <text evidence="10">The sequence shown here is derived from an EMBL/GenBank/DDBJ whole genome shotgun (WGS) entry which is preliminary data.</text>
</comment>
<dbReference type="RefSeq" id="WP_158426065.1">
    <property type="nucleotide sequence ID" value="NZ_JAOQJQ010000007.1"/>
</dbReference>
<dbReference type="InterPro" id="IPR003661">
    <property type="entry name" value="HisK_dim/P_dom"/>
</dbReference>
<evidence type="ECO:0000256" key="5">
    <source>
        <dbReference type="ARBA" id="ARBA00022679"/>
    </source>
</evidence>
<proteinExistence type="predicted"/>
<dbReference type="InterPro" id="IPR003594">
    <property type="entry name" value="HATPase_dom"/>
</dbReference>
<dbReference type="InterPro" id="IPR050351">
    <property type="entry name" value="BphY/WalK/GraS-like"/>
</dbReference>
<evidence type="ECO:0000259" key="9">
    <source>
        <dbReference type="PROSITE" id="PS50109"/>
    </source>
</evidence>
<dbReference type="EC" id="2.7.13.3" evidence="3"/>
<reference evidence="10 11" key="1">
    <citation type="journal article" date="2021" name="ISME Commun">
        <title>Automated analysis of genomic sequences facilitates high-throughput and comprehensive description of bacteria.</title>
        <authorList>
            <person name="Hitch T.C.A."/>
        </authorList>
    </citation>
    <scope>NUCLEOTIDE SEQUENCE [LARGE SCALE GENOMIC DNA]</scope>
    <source>
        <strain evidence="10 11">Sanger_109</strain>
    </source>
</reference>
<sequence length="475" mass="54085">MFKYLYRFVISLRFRFFILLFIFGFAPSFLLRAALLNTYEERAVELRTAEISSQAQLFATQLAGSNYLEDTMSEELNAQLTQLSNLYDGRVMLINNVFRVVKDTYNLDQDKTILSEEVIRAYQGELVTKYDSENRYIELTVPLTDEKNKETLGVMLISVSTDSILTMLDDLKNTYLAIQVVLGIIIFVFGFAISMRLVRPFSKLTKSINDVQSGYADEFMKVNSFTETALISEACKKMLERMQLLDSSRQEFVSNVSHELKTPLTSMKVLADSLNGQEDVPVELYKEFMQDIGEEIDRENKIINDLLSLVKMDKSASDMNIETMNINELLELIMKRLRPIAKKADVELVLESFRPVSAEVDEVKLSLALSNLIENAIKYNNPEGWVHVSLNADYQNFYVKVEDNGIGIPPDSQAHIFERFYRVDKSHSREIGGTGLGLAITRNAVIMHRGAIKVHSIEGEGTTFIVRIPLNYIEG</sequence>
<keyword evidence="5" id="KW-0808">Transferase</keyword>
<feature type="domain" description="Histidine kinase" evidence="9">
    <location>
        <begin position="255"/>
        <end position="472"/>
    </location>
</feature>
<dbReference type="InterPro" id="IPR036097">
    <property type="entry name" value="HisK_dim/P_sf"/>
</dbReference>
<dbReference type="SMART" id="SM00387">
    <property type="entry name" value="HATPase_c"/>
    <property type="match status" value="1"/>
</dbReference>
<keyword evidence="7" id="KW-0902">Two-component regulatory system</keyword>
<dbReference type="Pfam" id="PF00512">
    <property type="entry name" value="HisKA"/>
    <property type="match status" value="1"/>
</dbReference>
<evidence type="ECO:0000256" key="6">
    <source>
        <dbReference type="ARBA" id="ARBA00022777"/>
    </source>
</evidence>
<evidence type="ECO:0000256" key="3">
    <source>
        <dbReference type="ARBA" id="ARBA00012438"/>
    </source>
</evidence>
<evidence type="ECO:0000256" key="8">
    <source>
        <dbReference type="SAM" id="Phobius"/>
    </source>
</evidence>
<evidence type="ECO:0000313" key="10">
    <source>
        <dbReference type="EMBL" id="MCU6763420.1"/>
    </source>
</evidence>
<dbReference type="PANTHER" id="PTHR45453:SF1">
    <property type="entry name" value="PHOSPHATE REGULON SENSOR PROTEIN PHOR"/>
    <property type="match status" value="1"/>
</dbReference>
<protein>
    <recommendedName>
        <fullName evidence="3">histidine kinase</fullName>
        <ecNumber evidence="3">2.7.13.3</ecNumber>
    </recommendedName>
</protein>
<dbReference type="PANTHER" id="PTHR45453">
    <property type="entry name" value="PHOSPHATE REGULON SENSOR PROTEIN PHOR"/>
    <property type="match status" value="1"/>
</dbReference>
<dbReference type="Gene3D" id="3.30.565.10">
    <property type="entry name" value="Histidine kinase-like ATPase, C-terminal domain"/>
    <property type="match status" value="1"/>
</dbReference>
<dbReference type="InterPro" id="IPR036890">
    <property type="entry name" value="HATPase_C_sf"/>
</dbReference>
<accession>A0ABT2TMG2</accession>
<gene>
    <name evidence="10" type="ORF">OCV88_13985</name>
</gene>
<dbReference type="PROSITE" id="PS50109">
    <property type="entry name" value="HIS_KIN"/>
    <property type="match status" value="1"/>
</dbReference>
<keyword evidence="8" id="KW-0472">Membrane</keyword>
<dbReference type="GO" id="GO:0016301">
    <property type="term" value="F:kinase activity"/>
    <property type="evidence" value="ECO:0007669"/>
    <property type="project" value="UniProtKB-KW"/>
</dbReference>
<dbReference type="InterPro" id="IPR004358">
    <property type="entry name" value="Sig_transdc_His_kin-like_C"/>
</dbReference>
<dbReference type="InterPro" id="IPR005467">
    <property type="entry name" value="His_kinase_dom"/>
</dbReference>
<dbReference type="PRINTS" id="PR00344">
    <property type="entry name" value="BCTRLSENSOR"/>
</dbReference>
<dbReference type="SMART" id="SM00388">
    <property type="entry name" value="HisKA"/>
    <property type="match status" value="1"/>
</dbReference>
<evidence type="ECO:0000256" key="4">
    <source>
        <dbReference type="ARBA" id="ARBA00022553"/>
    </source>
</evidence>